<organism evidence="2 3">
    <name type="scientific">Ectothiorhodosinus mongolicus</name>
    <dbReference type="NCBI Taxonomy" id="233100"/>
    <lineage>
        <taxon>Bacteria</taxon>
        <taxon>Pseudomonadati</taxon>
        <taxon>Pseudomonadota</taxon>
        <taxon>Gammaproteobacteria</taxon>
        <taxon>Chromatiales</taxon>
        <taxon>Ectothiorhodospiraceae</taxon>
        <taxon>Ectothiorhodosinus</taxon>
    </lineage>
</organism>
<dbReference type="EMBL" id="FTPK01000001">
    <property type="protein sequence ID" value="SIT65634.1"/>
    <property type="molecule type" value="Genomic_DNA"/>
</dbReference>
<keyword evidence="3" id="KW-1185">Reference proteome</keyword>
<dbReference type="Proteomes" id="UP000223759">
    <property type="component" value="Unassembled WGS sequence"/>
</dbReference>
<dbReference type="InterPro" id="IPR012495">
    <property type="entry name" value="TadE-like_dom"/>
</dbReference>
<evidence type="ECO:0000313" key="3">
    <source>
        <dbReference type="Proteomes" id="UP000223759"/>
    </source>
</evidence>
<reference evidence="2 3" key="1">
    <citation type="submission" date="2017-01" db="EMBL/GenBank/DDBJ databases">
        <authorList>
            <person name="Mah S.A."/>
            <person name="Swanson W.J."/>
            <person name="Moy G.W."/>
            <person name="Vacquier V.D."/>
        </authorList>
    </citation>
    <scope>NUCLEOTIDE SEQUENCE [LARGE SCALE GENOMIC DNA]</scope>
    <source>
        <strain evidence="2 3">M9</strain>
    </source>
</reference>
<dbReference type="AlphaFoldDB" id="A0A1R3VMA9"/>
<gene>
    <name evidence="2" type="ORF">SAMN05216526_0084</name>
</gene>
<proteinExistence type="predicted"/>
<dbReference type="STRING" id="233100.SAMN05216526_0084"/>
<accession>A0A1R3VMA9</accession>
<dbReference type="RefSeq" id="WP_143339888.1">
    <property type="nucleotide sequence ID" value="NZ_CP023018.1"/>
</dbReference>
<name>A0A1R3VMA9_9GAMM</name>
<evidence type="ECO:0000259" key="1">
    <source>
        <dbReference type="Pfam" id="PF07811"/>
    </source>
</evidence>
<protein>
    <submittedName>
        <fullName evidence="2">TadE-like protein</fullName>
    </submittedName>
</protein>
<sequence>MNKPTAQSGVAMVEFALVVALFLLLVFAAIEFSRVMLEVSRTVEATRAGVRIAVVNTPPAGYPGSTGPFTPAANSPVFTQMQRQQPRLQPRNVQISYSISDAGSVNRTENIPIVTVAITDLMYEPLFATLLGVDLDFALPAFPSSLMGESLWTLEP</sequence>
<feature type="domain" description="TadE-like" evidence="1">
    <location>
        <begin position="9"/>
        <end position="51"/>
    </location>
</feature>
<evidence type="ECO:0000313" key="2">
    <source>
        <dbReference type="EMBL" id="SIT65634.1"/>
    </source>
</evidence>
<dbReference type="Pfam" id="PF07811">
    <property type="entry name" value="TadE"/>
    <property type="match status" value="1"/>
</dbReference>